<protein>
    <recommendedName>
        <fullName evidence="3">G domain-containing protein</fullName>
    </recommendedName>
</protein>
<dbReference type="Gene3D" id="3.40.50.300">
    <property type="entry name" value="P-loop containing nucleotide triphosphate hydrolases"/>
    <property type="match status" value="1"/>
</dbReference>
<proteinExistence type="predicted"/>
<dbReference type="Proteomes" id="UP001470230">
    <property type="component" value="Unassembled WGS sequence"/>
</dbReference>
<name>A0ABR2HV41_9EUKA</name>
<reference evidence="1 2" key="1">
    <citation type="submission" date="2024-04" db="EMBL/GenBank/DDBJ databases">
        <title>Tritrichomonas musculus Genome.</title>
        <authorList>
            <person name="Alves-Ferreira E."/>
            <person name="Grigg M."/>
            <person name="Lorenzi H."/>
            <person name="Galac M."/>
        </authorList>
    </citation>
    <scope>NUCLEOTIDE SEQUENCE [LARGE SCALE GENOMIC DNA]</scope>
    <source>
        <strain evidence="1 2">EAF2021</strain>
    </source>
</reference>
<dbReference type="EMBL" id="JAPFFF010000023">
    <property type="protein sequence ID" value="KAK8852402.1"/>
    <property type="molecule type" value="Genomic_DNA"/>
</dbReference>
<sequence length="305" mass="34842">MNCPLPIITHETKSEFTVKYDELKSFIDYFASGKNFAILINFGSISQGKSTFSQHISGFKHAIGNDLAAETLGAQISYCGTIQDIINKFNIKEEITSNTNIHVFNIDTEGILYDENVTKFLLPLIQTSTLLIGYTESFTDLSLVPLLSDIYRISKINILITVKNSHSIIRDEINSISEYMRRAKLSDLSKKLINENIRSTIIPCVDFRDDVQHQFSKIMNNYFISRALNLMSDNQWNDSSTFINQLKNLYSIQNNDFIHSIFTRDSPSDSILRIISNDCYTMINNLSENCKDASFYDNLILQITE</sequence>
<comment type="caution">
    <text evidence="1">The sequence shown here is derived from an EMBL/GenBank/DDBJ whole genome shotgun (WGS) entry which is preliminary data.</text>
</comment>
<keyword evidence="2" id="KW-1185">Reference proteome</keyword>
<accession>A0ABR2HV41</accession>
<evidence type="ECO:0000313" key="2">
    <source>
        <dbReference type="Proteomes" id="UP001470230"/>
    </source>
</evidence>
<organism evidence="1 2">
    <name type="scientific">Tritrichomonas musculus</name>
    <dbReference type="NCBI Taxonomy" id="1915356"/>
    <lineage>
        <taxon>Eukaryota</taxon>
        <taxon>Metamonada</taxon>
        <taxon>Parabasalia</taxon>
        <taxon>Tritrichomonadida</taxon>
        <taxon>Tritrichomonadidae</taxon>
        <taxon>Tritrichomonas</taxon>
    </lineage>
</organism>
<evidence type="ECO:0008006" key="3">
    <source>
        <dbReference type="Google" id="ProtNLM"/>
    </source>
</evidence>
<gene>
    <name evidence="1" type="ORF">M9Y10_017376</name>
</gene>
<dbReference type="InterPro" id="IPR027417">
    <property type="entry name" value="P-loop_NTPase"/>
</dbReference>
<evidence type="ECO:0000313" key="1">
    <source>
        <dbReference type="EMBL" id="KAK8852402.1"/>
    </source>
</evidence>